<dbReference type="AlphaFoldDB" id="A0A2A4YEE8"/>
<gene>
    <name evidence="2" type="ORF">COB11_05735</name>
</gene>
<evidence type="ECO:0000256" key="1">
    <source>
        <dbReference type="SAM" id="Phobius"/>
    </source>
</evidence>
<keyword evidence="1" id="KW-0472">Membrane</keyword>
<evidence type="ECO:0000313" key="3">
    <source>
        <dbReference type="Proteomes" id="UP000217838"/>
    </source>
</evidence>
<comment type="caution">
    <text evidence="2">The sequence shown here is derived from an EMBL/GenBank/DDBJ whole genome shotgun (WGS) entry which is preliminary data.</text>
</comment>
<feature type="transmembrane region" description="Helical" evidence="1">
    <location>
        <begin position="148"/>
        <end position="168"/>
    </location>
</feature>
<keyword evidence="1" id="KW-1133">Transmembrane helix</keyword>
<sequence>MITFDNTSPDVQMLVNYADEVFTTKTTEPEQLRTKTLHTYRYPFYLLNFKEYGWAEEACVGYFYLAERVVPRNAFDGLWALSDNLFARWALIYRNMETSYTSVHLLSGRRSSEYKHSAIADPKSPNSSGRTFQYKEKWRPTFQITPRITAAFLLTMILIGATVVRALYVCTTGIKLGYSFSAKLLFRTPNLDGFNSYQNHLMEGLQDAANSIPGLALATLFPERALMMIADKVEKGTADHFFAKFEDLNGRRGVYFID</sequence>
<reference evidence="3" key="1">
    <citation type="submission" date="2017-08" db="EMBL/GenBank/DDBJ databases">
        <title>A dynamic microbial community with high functional redundancy inhabits the cold, oxic subseafloor aquifer.</title>
        <authorList>
            <person name="Tully B.J."/>
            <person name="Wheat C.G."/>
            <person name="Glazer B.T."/>
            <person name="Huber J.A."/>
        </authorList>
    </citation>
    <scope>NUCLEOTIDE SEQUENCE [LARGE SCALE GENOMIC DNA]</scope>
</reference>
<protein>
    <submittedName>
        <fullName evidence="2">Uncharacterized protein</fullName>
    </submittedName>
</protein>
<name>A0A2A4YEE8_UNCAE</name>
<dbReference type="EMBL" id="NVUU01000069">
    <property type="protein sequence ID" value="PCI93183.1"/>
    <property type="molecule type" value="Genomic_DNA"/>
</dbReference>
<accession>A0A2A4YEE8</accession>
<evidence type="ECO:0000313" key="2">
    <source>
        <dbReference type="EMBL" id="PCI93183.1"/>
    </source>
</evidence>
<proteinExistence type="predicted"/>
<organism evidence="2 3">
    <name type="scientific">Aerophobetes bacterium</name>
    <dbReference type="NCBI Taxonomy" id="2030807"/>
    <lineage>
        <taxon>Bacteria</taxon>
        <taxon>Candidatus Aerophobota</taxon>
    </lineage>
</organism>
<dbReference type="Proteomes" id="UP000217838">
    <property type="component" value="Unassembled WGS sequence"/>
</dbReference>
<keyword evidence="1" id="KW-0812">Transmembrane</keyword>